<comment type="caution">
    <text evidence="9">The sequence shown here is derived from an EMBL/GenBank/DDBJ whole genome shotgun (WGS) entry which is preliminary data.</text>
</comment>
<dbReference type="CDD" id="cd14014">
    <property type="entry name" value="STKc_PknB_like"/>
    <property type="match status" value="1"/>
</dbReference>
<dbReference type="Gene3D" id="1.10.510.10">
    <property type="entry name" value="Transferase(Phosphotransferase) domain 1"/>
    <property type="match status" value="1"/>
</dbReference>
<evidence type="ECO:0000256" key="3">
    <source>
        <dbReference type="ARBA" id="ARBA00022777"/>
    </source>
</evidence>
<keyword evidence="7" id="KW-1133">Transmembrane helix</keyword>
<dbReference type="InterPro" id="IPR008271">
    <property type="entry name" value="Ser/Thr_kinase_AS"/>
</dbReference>
<keyword evidence="10" id="KW-1185">Reference proteome</keyword>
<evidence type="ECO:0000256" key="4">
    <source>
        <dbReference type="ARBA" id="ARBA00022840"/>
    </source>
</evidence>
<dbReference type="Gene3D" id="3.30.200.20">
    <property type="entry name" value="Phosphorylase Kinase, domain 1"/>
    <property type="match status" value="1"/>
</dbReference>
<keyword evidence="1" id="KW-0808">Transferase</keyword>
<dbReference type="SUPFAM" id="SSF48452">
    <property type="entry name" value="TPR-like"/>
    <property type="match status" value="2"/>
</dbReference>
<keyword evidence="4 5" id="KW-0067">ATP-binding</keyword>
<feature type="transmembrane region" description="Helical" evidence="7">
    <location>
        <begin position="389"/>
        <end position="410"/>
    </location>
</feature>
<feature type="binding site" evidence="5">
    <location>
        <position position="135"/>
    </location>
    <ligand>
        <name>ATP</name>
        <dbReference type="ChEBI" id="CHEBI:30616"/>
    </ligand>
</feature>
<dbReference type="RefSeq" id="WP_338281017.1">
    <property type="nucleotide sequence ID" value="NZ_BTTX01000007.1"/>
</dbReference>
<evidence type="ECO:0000256" key="7">
    <source>
        <dbReference type="SAM" id="Phobius"/>
    </source>
</evidence>
<evidence type="ECO:0000256" key="5">
    <source>
        <dbReference type="PROSITE-ProRule" id="PRU10141"/>
    </source>
</evidence>
<keyword evidence="2 5" id="KW-0547">Nucleotide-binding</keyword>
<keyword evidence="7" id="KW-0472">Membrane</keyword>
<evidence type="ECO:0000256" key="6">
    <source>
        <dbReference type="SAM" id="MobiDB-lite"/>
    </source>
</evidence>
<evidence type="ECO:0000313" key="10">
    <source>
        <dbReference type="Proteomes" id="UP001342631"/>
    </source>
</evidence>
<accession>A0ABQ6R1M6</accession>
<proteinExistence type="predicted"/>
<keyword evidence="3 9" id="KW-0418">Kinase</keyword>
<sequence length="1215" mass="135281">MTRDDEKEIWLAIDEGLLPREHAEALLEEARRRQRRPLELLRERGVVSEETLQSLLKDGATPAGPQPMGGSPEDETASLDGPPGLRALAPRQASAPAFPVPGWERYQSVRFLGQGGMGRVFLAVDPRLRRHVALKFVRDDDEALTRRFLSEARAQAKVRHERVCQVYEVGHVDGKVFIAMQYIDGQPLSALVGSLTVEQKALVMREAALGVHEAHRVGLIHRDIKPSNIMVERAEDGPPRPYVMDFGLARDWNESVTATGAVLGTPHYMAPEQARGEVSRLDRRADVYSLGASLYFLLTGQVPIPGANGLEVLNNIPTTEPRPPRLLEPGLPPDLEAVTLKCLEKDRSARYDSARALAEDLERFLSGEPVLARTGYGYALRKRLRKHRLLASVSAAALVAVSVALGWGALERREAAERERIAQRFTELVEHLEAMVRYSALSRLHDTREDRKALQARMAELEAEIARAGPRALGPGHYALGRGHLALGDEPRARELLESAWSHGFHEPRAAYALALVTGRQYQQQLLEAQRIRDPRLREASTRDAERLYRDPALAWLKQSEGAQVPSVEYVAALVAFYEGRFDEALALLEGARLRLPWFHELPMLRGDLLEARAFKRWNGGDPEGARTDFEAGRKAYAAAAAAAESEPAVYRSLARLESDAMVMELYGKGDVMPPYQRALDALSRCLTVVPEDAACLVRMTRVHHRLAEHLLTRGEDGTEPLAKAMDTAQRARTVEPTRSEATLYLARSVWLQARYRIEKGEDPRELLAKSAALFESIPAADRDRGFHGDYGLVFKTWADYEDQVGADSQGSRDKAIRAYEAAIALDDRIPEDWINLGSALFTRASLPHNAEADADLEKALHALEKARALNPEHMVPYFYAGEVHAQRARRRRNRGEDPRPELALALEQYRRGIAINPRIPNLHNGVGGVLMLRADDAWNRGADPLPVLDEARAAYAQAMAVAPGQGFAYANLGSMLVRRCTYMLARGEDPRPSGREAEQPLRQGLERMPGAAWLRGLLGTVYVIQARFELDHGRDPGAELTRALKELRAALEKNPQDAEMWLQLGKAKAIEVRWNEQRGALRAGALEEVATSFEKAITLSPDEPEYRLEAGLFYRHQAERKPREGGEAGPWLQRGLELAEQALKARPDWPVAQALRASLRLEWADTASAGESEHWRRRALDELTQALQRNPNLDYEWGGASSPRHGVLASAPEP</sequence>
<dbReference type="SMART" id="SM00220">
    <property type="entry name" value="S_TKc"/>
    <property type="match status" value="1"/>
</dbReference>
<dbReference type="PROSITE" id="PS50011">
    <property type="entry name" value="PROTEIN_KINASE_DOM"/>
    <property type="match status" value="1"/>
</dbReference>
<evidence type="ECO:0000256" key="2">
    <source>
        <dbReference type="ARBA" id="ARBA00022741"/>
    </source>
</evidence>
<evidence type="ECO:0000259" key="8">
    <source>
        <dbReference type="PROSITE" id="PS50011"/>
    </source>
</evidence>
<evidence type="ECO:0000313" key="9">
    <source>
        <dbReference type="EMBL" id="GMU09982.1"/>
    </source>
</evidence>
<dbReference type="InterPro" id="IPR000719">
    <property type="entry name" value="Prot_kinase_dom"/>
</dbReference>
<dbReference type="PANTHER" id="PTHR43289">
    <property type="entry name" value="MITOGEN-ACTIVATED PROTEIN KINASE KINASE KINASE 20-RELATED"/>
    <property type="match status" value="1"/>
</dbReference>
<dbReference type="InterPro" id="IPR011990">
    <property type="entry name" value="TPR-like_helical_dom_sf"/>
</dbReference>
<dbReference type="PROSITE" id="PS00108">
    <property type="entry name" value="PROTEIN_KINASE_ST"/>
    <property type="match status" value="1"/>
</dbReference>
<feature type="region of interest" description="Disordered" evidence="6">
    <location>
        <begin position="1192"/>
        <end position="1215"/>
    </location>
</feature>
<dbReference type="EMBL" id="BTTX01000007">
    <property type="protein sequence ID" value="GMU09982.1"/>
    <property type="molecule type" value="Genomic_DNA"/>
</dbReference>
<dbReference type="Proteomes" id="UP001342631">
    <property type="component" value="Unassembled WGS sequence"/>
</dbReference>
<dbReference type="Gene3D" id="1.25.40.10">
    <property type="entry name" value="Tetratricopeptide repeat domain"/>
    <property type="match status" value="4"/>
</dbReference>
<dbReference type="SUPFAM" id="SSF56112">
    <property type="entry name" value="Protein kinase-like (PK-like)"/>
    <property type="match status" value="1"/>
</dbReference>
<dbReference type="InterPro" id="IPR017441">
    <property type="entry name" value="Protein_kinase_ATP_BS"/>
</dbReference>
<evidence type="ECO:0000256" key="1">
    <source>
        <dbReference type="ARBA" id="ARBA00022679"/>
    </source>
</evidence>
<organism evidence="9 10">
    <name type="scientific">Corallococcus caeni</name>
    <dbReference type="NCBI Taxonomy" id="3082388"/>
    <lineage>
        <taxon>Bacteria</taxon>
        <taxon>Pseudomonadati</taxon>
        <taxon>Myxococcota</taxon>
        <taxon>Myxococcia</taxon>
        <taxon>Myxococcales</taxon>
        <taxon>Cystobacterineae</taxon>
        <taxon>Myxococcaceae</taxon>
        <taxon>Corallococcus</taxon>
    </lineage>
</organism>
<dbReference type="Pfam" id="PF00069">
    <property type="entry name" value="Pkinase"/>
    <property type="match status" value="1"/>
</dbReference>
<keyword evidence="7" id="KW-0812">Transmembrane</keyword>
<dbReference type="InterPro" id="IPR011009">
    <property type="entry name" value="Kinase-like_dom_sf"/>
</dbReference>
<gene>
    <name evidence="9" type="ORF">ASNO1_62360</name>
</gene>
<dbReference type="PROSITE" id="PS00107">
    <property type="entry name" value="PROTEIN_KINASE_ATP"/>
    <property type="match status" value="1"/>
</dbReference>
<name>A0ABQ6R1M6_9BACT</name>
<dbReference type="PANTHER" id="PTHR43289:SF6">
    <property type="entry name" value="SERINE_THREONINE-PROTEIN KINASE NEKL-3"/>
    <property type="match status" value="1"/>
</dbReference>
<protein>
    <submittedName>
        <fullName evidence="9">Serine/threonine-protein kinase</fullName>
    </submittedName>
</protein>
<feature type="domain" description="Protein kinase" evidence="8">
    <location>
        <begin position="106"/>
        <end position="365"/>
    </location>
</feature>
<reference evidence="9 10" key="1">
    <citation type="journal article" date="2024" name="Arch. Microbiol.">
        <title>Corallococcus caeni sp. nov., a novel myxobacterium isolated from activated sludge.</title>
        <authorList>
            <person name="Tomita S."/>
            <person name="Nakai R."/>
            <person name="Kuroda K."/>
            <person name="Kurashita H."/>
            <person name="Hatamoto M."/>
            <person name="Yamaguchi T."/>
            <person name="Narihiro T."/>
        </authorList>
    </citation>
    <scope>NUCLEOTIDE SEQUENCE [LARGE SCALE GENOMIC DNA]</scope>
    <source>
        <strain evidence="9 10">NO1</strain>
    </source>
</reference>
<feature type="region of interest" description="Disordered" evidence="6">
    <location>
        <begin position="56"/>
        <end position="88"/>
    </location>
</feature>
<dbReference type="GO" id="GO:0016301">
    <property type="term" value="F:kinase activity"/>
    <property type="evidence" value="ECO:0007669"/>
    <property type="project" value="UniProtKB-KW"/>
</dbReference>